<dbReference type="InterPro" id="IPR003812">
    <property type="entry name" value="Fido"/>
</dbReference>
<keyword evidence="3" id="KW-0677">Repeat</keyword>
<evidence type="ECO:0000256" key="7">
    <source>
        <dbReference type="ARBA" id="ARBA00022989"/>
    </source>
</evidence>
<dbReference type="PANTHER" id="PTHR13504">
    <property type="entry name" value="FIDO DOMAIN-CONTAINING PROTEIN DDB_G0283145"/>
    <property type="match status" value="1"/>
</dbReference>
<evidence type="ECO:0000256" key="6">
    <source>
        <dbReference type="ARBA" id="ARBA00022840"/>
    </source>
</evidence>
<dbReference type="PROSITE" id="PS51459">
    <property type="entry name" value="FIDO"/>
    <property type="match status" value="1"/>
</dbReference>
<keyword evidence="5" id="KW-0802">TPR repeat</keyword>
<dbReference type="SUPFAM" id="SSF140931">
    <property type="entry name" value="Fic-like"/>
    <property type="match status" value="1"/>
</dbReference>
<evidence type="ECO:0000256" key="3">
    <source>
        <dbReference type="ARBA" id="ARBA00022737"/>
    </source>
</evidence>
<evidence type="ECO:0000256" key="5">
    <source>
        <dbReference type="ARBA" id="ARBA00022803"/>
    </source>
</evidence>
<keyword evidence="6" id="KW-0067">ATP-binding</keyword>
<dbReference type="Pfam" id="PF02661">
    <property type="entry name" value="Fic"/>
    <property type="match status" value="1"/>
</dbReference>
<keyword evidence="8" id="KW-0472">Membrane</keyword>
<evidence type="ECO:0000313" key="10">
    <source>
        <dbReference type="EMBL" id="UZJ24880.1"/>
    </source>
</evidence>
<organism evidence="10 11">
    <name type="scientific">Rhodococcus antarcticus</name>
    <dbReference type="NCBI Taxonomy" id="2987751"/>
    <lineage>
        <taxon>Bacteria</taxon>
        <taxon>Bacillati</taxon>
        <taxon>Actinomycetota</taxon>
        <taxon>Actinomycetes</taxon>
        <taxon>Mycobacteriales</taxon>
        <taxon>Nocardiaceae</taxon>
        <taxon>Rhodococcus</taxon>
    </lineage>
</organism>
<dbReference type="Proteomes" id="UP001164965">
    <property type="component" value="Chromosome"/>
</dbReference>
<keyword evidence="11" id="KW-1185">Reference proteome</keyword>
<evidence type="ECO:0000256" key="1">
    <source>
        <dbReference type="ARBA" id="ARBA00004167"/>
    </source>
</evidence>
<comment type="subcellular location">
    <subcellularLocation>
        <location evidence="1">Membrane</location>
        <topology evidence="1">Single-pass membrane protein</topology>
    </subcellularLocation>
</comment>
<name>A0ABY6NZP8_9NOCA</name>
<evidence type="ECO:0000259" key="9">
    <source>
        <dbReference type="PROSITE" id="PS51459"/>
    </source>
</evidence>
<feature type="domain" description="Fido" evidence="9">
    <location>
        <begin position="74"/>
        <end position="213"/>
    </location>
</feature>
<sequence>MPGPPWGEDSSADEILVAAHVVTLLRELVGRAPERLGPTVGMAHTWHRAIYRGVGSVPLESYLGAPRGSTPELDGYEVGLLDHRGRLTAQAVPAADVRSALSGFQRSVTAAVAVLDDVIPVGARPRGGDELMAVLRLAAEVHGEWVRIHPYANGNGRVARVWANWLALRYGLPPFVRIKPRPDGLYYAQAAHRSMRLGDHALTAQVFLDLLRAAPGTR</sequence>
<dbReference type="InterPro" id="IPR040198">
    <property type="entry name" value="Fido_containing"/>
</dbReference>
<dbReference type="PANTHER" id="PTHR13504:SF34">
    <property type="entry name" value="PROTEIN ADENYLYLTRANSFERASE FICD"/>
    <property type="match status" value="1"/>
</dbReference>
<gene>
    <name evidence="10" type="ORF">RHODO2019_17565</name>
</gene>
<keyword evidence="2" id="KW-0812">Transmembrane</keyword>
<evidence type="ECO:0000256" key="8">
    <source>
        <dbReference type="ARBA" id="ARBA00023136"/>
    </source>
</evidence>
<accession>A0ABY6NZP8</accession>
<evidence type="ECO:0000313" key="11">
    <source>
        <dbReference type="Proteomes" id="UP001164965"/>
    </source>
</evidence>
<protein>
    <submittedName>
        <fullName evidence="10">Fic family protein</fullName>
    </submittedName>
</protein>
<dbReference type="RefSeq" id="WP_265382986.1">
    <property type="nucleotide sequence ID" value="NZ_CP110615.1"/>
</dbReference>
<evidence type="ECO:0000256" key="4">
    <source>
        <dbReference type="ARBA" id="ARBA00022741"/>
    </source>
</evidence>
<evidence type="ECO:0000256" key="2">
    <source>
        <dbReference type="ARBA" id="ARBA00022692"/>
    </source>
</evidence>
<dbReference type="InterPro" id="IPR036597">
    <property type="entry name" value="Fido-like_dom_sf"/>
</dbReference>
<keyword evidence="7" id="KW-1133">Transmembrane helix</keyword>
<reference evidence="10" key="1">
    <citation type="submission" date="2022-10" db="EMBL/GenBank/DDBJ databases">
        <title>Rhodococcus sp.75.</title>
        <authorList>
            <person name="Sun M."/>
        </authorList>
    </citation>
    <scope>NUCLEOTIDE SEQUENCE</scope>
    <source>
        <strain evidence="10">75</strain>
    </source>
</reference>
<keyword evidence="4" id="KW-0547">Nucleotide-binding</keyword>
<proteinExistence type="predicted"/>
<dbReference type="Gene3D" id="1.10.3290.10">
    <property type="entry name" value="Fido-like domain"/>
    <property type="match status" value="1"/>
</dbReference>
<dbReference type="EMBL" id="CP110615">
    <property type="protein sequence ID" value="UZJ24880.1"/>
    <property type="molecule type" value="Genomic_DNA"/>
</dbReference>